<dbReference type="EMBL" id="JAHRIN010055787">
    <property type="protein sequence ID" value="MEQ2210979.1"/>
    <property type="molecule type" value="Genomic_DNA"/>
</dbReference>
<evidence type="ECO:0000313" key="2">
    <source>
        <dbReference type="Proteomes" id="UP001434883"/>
    </source>
</evidence>
<reference evidence="1 2" key="1">
    <citation type="submission" date="2021-06" db="EMBL/GenBank/DDBJ databases">
        <authorList>
            <person name="Palmer J.M."/>
        </authorList>
    </citation>
    <scope>NUCLEOTIDE SEQUENCE [LARGE SCALE GENOMIC DNA]</scope>
    <source>
        <strain evidence="1 2">XC_2019</strain>
        <tissue evidence="1">Muscle</tissue>
    </source>
</reference>
<evidence type="ECO:0000313" key="1">
    <source>
        <dbReference type="EMBL" id="MEQ2210979.1"/>
    </source>
</evidence>
<gene>
    <name evidence="1" type="ORF">XENOCAPTIV_023518</name>
</gene>
<keyword evidence="2" id="KW-1185">Reference proteome</keyword>
<organism evidence="1 2">
    <name type="scientific">Xenoophorus captivus</name>
    <dbReference type="NCBI Taxonomy" id="1517983"/>
    <lineage>
        <taxon>Eukaryota</taxon>
        <taxon>Metazoa</taxon>
        <taxon>Chordata</taxon>
        <taxon>Craniata</taxon>
        <taxon>Vertebrata</taxon>
        <taxon>Euteleostomi</taxon>
        <taxon>Actinopterygii</taxon>
        <taxon>Neopterygii</taxon>
        <taxon>Teleostei</taxon>
        <taxon>Neoteleostei</taxon>
        <taxon>Acanthomorphata</taxon>
        <taxon>Ovalentaria</taxon>
        <taxon>Atherinomorphae</taxon>
        <taxon>Cyprinodontiformes</taxon>
        <taxon>Goodeidae</taxon>
        <taxon>Xenoophorus</taxon>
    </lineage>
</organism>
<dbReference type="Proteomes" id="UP001434883">
    <property type="component" value="Unassembled WGS sequence"/>
</dbReference>
<accession>A0ABV0RRW1</accession>
<name>A0ABV0RRW1_9TELE</name>
<proteinExistence type="predicted"/>
<comment type="caution">
    <text evidence="1">The sequence shown here is derived from an EMBL/GenBank/DDBJ whole genome shotgun (WGS) entry which is preliminary data.</text>
</comment>
<protein>
    <submittedName>
        <fullName evidence="1">Uncharacterized protein</fullName>
    </submittedName>
</protein>
<sequence>MPREDCLTFRSSSLLKETTEWRQKALQKSAENERTKLRGCHQRHHLGSNPAVLWPNTPESNEWLLTRPYVYIPSWIYLIFGHFSENMNANTQTSVSLMVSDCVKRFISKQLGLLFLYQNDNRNYLNDPDQRFTYPANGSHKWV</sequence>